<evidence type="ECO:0000313" key="1">
    <source>
        <dbReference type="EMBL" id="KAH6935163.1"/>
    </source>
</evidence>
<keyword evidence="2" id="KW-1185">Reference proteome</keyword>
<name>A0ACB7SN22_HYAAI</name>
<proteinExistence type="predicted"/>
<protein>
    <submittedName>
        <fullName evidence="1">Uncharacterized protein</fullName>
    </submittedName>
</protein>
<gene>
    <name evidence="1" type="ORF">HPB50_004299</name>
</gene>
<organism evidence="1 2">
    <name type="scientific">Hyalomma asiaticum</name>
    <name type="common">Tick</name>
    <dbReference type="NCBI Taxonomy" id="266040"/>
    <lineage>
        <taxon>Eukaryota</taxon>
        <taxon>Metazoa</taxon>
        <taxon>Ecdysozoa</taxon>
        <taxon>Arthropoda</taxon>
        <taxon>Chelicerata</taxon>
        <taxon>Arachnida</taxon>
        <taxon>Acari</taxon>
        <taxon>Parasitiformes</taxon>
        <taxon>Ixodida</taxon>
        <taxon>Ixodoidea</taxon>
        <taxon>Ixodidae</taxon>
        <taxon>Hyalomminae</taxon>
        <taxon>Hyalomma</taxon>
    </lineage>
</organism>
<comment type="caution">
    <text evidence="1">The sequence shown here is derived from an EMBL/GenBank/DDBJ whole genome shotgun (WGS) entry which is preliminary data.</text>
</comment>
<dbReference type="EMBL" id="CM023483">
    <property type="protein sequence ID" value="KAH6935163.1"/>
    <property type="molecule type" value="Genomic_DNA"/>
</dbReference>
<dbReference type="Proteomes" id="UP000821845">
    <property type="component" value="Chromosome 3"/>
</dbReference>
<accession>A0ACB7SN22</accession>
<sequence length="103" mass="11705">MDSTGRGLYRCAVVGCKIEDRNRRTFHRVPAAAQRRKLWLQRMGLPASTPEYPRPLICGRHFTPDDYNRRADVLPNLAVQCRRILLPTAVPTQFLPGSQVSAM</sequence>
<reference evidence="1" key="1">
    <citation type="submission" date="2020-05" db="EMBL/GenBank/DDBJ databases">
        <title>Large-scale comparative analyses of tick genomes elucidate their genetic diversity and vector capacities.</title>
        <authorList>
            <person name="Jia N."/>
            <person name="Wang J."/>
            <person name="Shi W."/>
            <person name="Du L."/>
            <person name="Sun Y."/>
            <person name="Zhan W."/>
            <person name="Jiang J."/>
            <person name="Wang Q."/>
            <person name="Zhang B."/>
            <person name="Ji P."/>
            <person name="Sakyi L.B."/>
            <person name="Cui X."/>
            <person name="Yuan T."/>
            <person name="Jiang B."/>
            <person name="Yang W."/>
            <person name="Lam T.T.-Y."/>
            <person name="Chang Q."/>
            <person name="Ding S."/>
            <person name="Wang X."/>
            <person name="Zhu J."/>
            <person name="Ruan X."/>
            <person name="Zhao L."/>
            <person name="Wei J."/>
            <person name="Que T."/>
            <person name="Du C."/>
            <person name="Cheng J."/>
            <person name="Dai P."/>
            <person name="Han X."/>
            <person name="Huang E."/>
            <person name="Gao Y."/>
            <person name="Liu J."/>
            <person name="Shao H."/>
            <person name="Ye R."/>
            <person name="Li L."/>
            <person name="Wei W."/>
            <person name="Wang X."/>
            <person name="Wang C."/>
            <person name="Yang T."/>
            <person name="Huo Q."/>
            <person name="Li W."/>
            <person name="Guo W."/>
            <person name="Chen H."/>
            <person name="Zhou L."/>
            <person name="Ni X."/>
            <person name="Tian J."/>
            <person name="Zhou Y."/>
            <person name="Sheng Y."/>
            <person name="Liu T."/>
            <person name="Pan Y."/>
            <person name="Xia L."/>
            <person name="Li J."/>
            <person name="Zhao F."/>
            <person name="Cao W."/>
        </authorList>
    </citation>
    <scope>NUCLEOTIDE SEQUENCE</scope>
    <source>
        <strain evidence="1">Hyas-2018</strain>
    </source>
</reference>
<evidence type="ECO:0000313" key="2">
    <source>
        <dbReference type="Proteomes" id="UP000821845"/>
    </source>
</evidence>